<name>A0A918FQ24_9ACTN</name>
<dbReference type="AlphaFoldDB" id="A0A918FQ24"/>
<proteinExistence type="predicted"/>
<reference evidence="2" key="1">
    <citation type="journal article" date="2014" name="Int. J. Syst. Evol. Microbiol.">
        <title>Complete genome sequence of Corynebacterium casei LMG S-19264T (=DSM 44701T), isolated from a smear-ripened cheese.</title>
        <authorList>
            <consortium name="US DOE Joint Genome Institute (JGI-PGF)"/>
            <person name="Walter F."/>
            <person name="Albersmeier A."/>
            <person name="Kalinowski J."/>
            <person name="Ruckert C."/>
        </authorList>
    </citation>
    <scope>NUCLEOTIDE SEQUENCE</scope>
    <source>
        <strain evidence="2">JCM 4386</strain>
    </source>
</reference>
<gene>
    <name evidence="2" type="ORF">GCM10010269_02120</name>
</gene>
<sequence length="79" mass="8922">MPRPGYGLDNGSRIGHGGGKHRRSNWKSLSRRYSAGRWWPADDEVTLFKCAKVRPHRYLYRGNKIPSPWPNGTTTAAAV</sequence>
<organism evidence="2 3">
    <name type="scientific">Streptomyces humidus</name>
    <dbReference type="NCBI Taxonomy" id="52259"/>
    <lineage>
        <taxon>Bacteria</taxon>
        <taxon>Bacillati</taxon>
        <taxon>Actinomycetota</taxon>
        <taxon>Actinomycetes</taxon>
        <taxon>Kitasatosporales</taxon>
        <taxon>Streptomycetaceae</taxon>
        <taxon>Streptomyces</taxon>
    </lineage>
</organism>
<dbReference type="RefSeq" id="WP_190147271.1">
    <property type="nucleotide sequence ID" value="NZ_BMTL01000001.1"/>
</dbReference>
<protein>
    <submittedName>
        <fullName evidence="2">Uncharacterized protein</fullName>
    </submittedName>
</protein>
<evidence type="ECO:0000313" key="2">
    <source>
        <dbReference type="EMBL" id="GGR66955.1"/>
    </source>
</evidence>
<dbReference type="EMBL" id="BMTL01000001">
    <property type="protein sequence ID" value="GGR66955.1"/>
    <property type="molecule type" value="Genomic_DNA"/>
</dbReference>
<accession>A0A918FQ24</accession>
<feature type="region of interest" description="Disordered" evidence="1">
    <location>
        <begin position="1"/>
        <end position="26"/>
    </location>
</feature>
<evidence type="ECO:0000256" key="1">
    <source>
        <dbReference type="SAM" id="MobiDB-lite"/>
    </source>
</evidence>
<reference evidence="2" key="2">
    <citation type="submission" date="2020-09" db="EMBL/GenBank/DDBJ databases">
        <authorList>
            <person name="Sun Q."/>
            <person name="Ohkuma M."/>
        </authorList>
    </citation>
    <scope>NUCLEOTIDE SEQUENCE</scope>
    <source>
        <strain evidence="2">JCM 4386</strain>
    </source>
</reference>
<evidence type="ECO:0000313" key="3">
    <source>
        <dbReference type="Proteomes" id="UP000606194"/>
    </source>
</evidence>
<keyword evidence="3" id="KW-1185">Reference proteome</keyword>
<comment type="caution">
    <text evidence="2">The sequence shown here is derived from an EMBL/GenBank/DDBJ whole genome shotgun (WGS) entry which is preliminary data.</text>
</comment>
<dbReference type="Proteomes" id="UP000606194">
    <property type="component" value="Unassembled WGS sequence"/>
</dbReference>